<dbReference type="KEGG" id="mgk:FSB76_25055"/>
<organism evidence="1 2">
    <name type="scientific">Mucilaginibacter ginsenosidivorax</name>
    <dbReference type="NCBI Taxonomy" id="862126"/>
    <lineage>
        <taxon>Bacteria</taxon>
        <taxon>Pseudomonadati</taxon>
        <taxon>Bacteroidota</taxon>
        <taxon>Sphingobacteriia</taxon>
        <taxon>Sphingobacteriales</taxon>
        <taxon>Sphingobacteriaceae</taxon>
        <taxon>Mucilaginibacter</taxon>
    </lineage>
</organism>
<dbReference type="OrthoDB" id="784948at2"/>
<proteinExistence type="predicted"/>
<dbReference type="RefSeq" id="WP_147058292.1">
    <property type="nucleotide sequence ID" value="NZ_CP042437.1"/>
</dbReference>
<dbReference type="EMBL" id="CP042437">
    <property type="protein sequence ID" value="QEC79060.1"/>
    <property type="molecule type" value="Genomic_DNA"/>
</dbReference>
<sequence>MAIVANITITNTTSPSDDQVYGDAHIFLTDSETNQPVNGNNVVVTFTQNINGNISTRSVTVPGQSIKIFGGLIADKITGYFVTFSTPQLGTVPDPEPPVNTCDLKINFIHIDKPESAPGAADAQVTVNASSTYGPIEYSINFGDTWQASPTFSNLSGGMLSVAVKDANSLGCMANGSVNIPTLSDLLINDPSVTIGGNTSRWNAAFNPVVFTYQRKDFSVSAVTVNSEAGYACITLNTNLTNLAGDYLVKTGDKVYINAGFYQGVYEIVKPYTYNQLVIKTPFIGDATGFININNLRPYYKVITQITYIDKLTGRQETITSNNRPDGTGLVKADLSNFLQSLLLPVDNSDYTQTNFRDDNLSASYQIQYAQHWDDGTTEGHTSEYVNLVNPYYVVYAAKQLGEQYGGNLAPFVPFAKVTNPAQRARWITDFAEPAYSIGYPFDIGFIYSEEMLGRQLYCEITLLDINRHPLAGTTQVSGLLNEDGSWLLNQDGSKYLIAGQNQVSFPVPGQLGLNRVMINNSFPREAFYFNLTLKYDDEHGTHTVTQTQTIRIDDAVDDQSVYLRWIGLSGSWNYYRFVFNQELSLDVQNATIIKNYVHDWENQQGIEEVISKTAGQKMKIMAEDLSVADIKGLQSIKYSPKVQMLINKNPVKWQTIVINTATFSEYETRNGQAPFSITFNMPSINIQTQ</sequence>
<name>A0A5B8W4S3_9SPHI</name>
<evidence type="ECO:0000313" key="1">
    <source>
        <dbReference type="EMBL" id="QEC79060.1"/>
    </source>
</evidence>
<accession>A0A5B8W4S3</accession>
<reference evidence="1 2" key="1">
    <citation type="journal article" date="2013" name="J. Microbiol.">
        <title>Mucilaginibacter ginsenosidivorax sp. nov., with ginsenoside converting activity isolated from sediment.</title>
        <authorList>
            <person name="Kim J.K."/>
            <person name="Choi T.E."/>
            <person name="Liu Q.M."/>
            <person name="Park H.Y."/>
            <person name="Yi T.H."/>
            <person name="Yoon M.H."/>
            <person name="Kim S.C."/>
            <person name="Im W.T."/>
        </authorList>
    </citation>
    <scope>NUCLEOTIDE SEQUENCE [LARGE SCALE GENOMIC DNA]</scope>
    <source>
        <strain evidence="1 2">KHI28</strain>
    </source>
</reference>
<evidence type="ECO:0000313" key="2">
    <source>
        <dbReference type="Proteomes" id="UP000321362"/>
    </source>
</evidence>
<protein>
    <submittedName>
        <fullName evidence="1">Uncharacterized protein</fullName>
    </submittedName>
</protein>
<keyword evidence="2" id="KW-1185">Reference proteome</keyword>
<dbReference type="Proteomes" id="UP000321362">
    <property type="component" value="Chromosome"/>
</dbReference>
<dbReference type="AlphaFoldDB" id="A0A5B8W4S3"/>
<gene>
    <name evidence="1" type="ORF">FSB76_25055</name>
</gene>